<evidence type="ECO:0000313" key="2">
    <source>
        <dbReference type="EMBL" id="CAD1829198.1"/>
    </source>
</evidence>
<dbReference type="Pfam" id="PF03101">
    <property type="entry name" value="FAR1"/>
    <property type="match status" value="1"/>
</dbReference>
<organism evidence="2">
    <name type="scientific">Ananas comosus var. bracteatus</name>
    <name type="common">red pineapple</name>
    <dbReference type="NCBI Taxonomy" id="296719"/>
    <lineage>
        <taxon>Eukaryota</taxon>
        <taxon>Viridiplantae</taxon>
        <taxon>Streptophyta</taxon>
        <taxon>Embryophyta</taxon>
        <taxon>Tracheophyta</taxon>
        <taxon>Spermatophyta</taxon>
        <taxon>Magnoliopsida</taxon>
        <taxon>Liliopsida</taxon>
        <taxon>Poales</taxon>
        <taxon>Bromeliaceae</taxon>
        <taxon>Bromelioideae</taxon>
        <taxon>Ananas</taxon>
    </lineage>
</organism>
<name>A0A6V7PF68_ANACO</name>
<sequence length="162" mass="18749">MEYGSIIDSSVSMYNLDVRDEVQEEIEEMIVNNEISNMSKYPVDELRVGLEFICIEDAKKFYNDYAFKIGFSIRKQTHYKTRKQDYAITSITYCCSKAGHSKPTDQEKIEHQNSQGCHTPKKDCPNRRTNCKAHVVLKINDRGKWVITVVANEHNHELIASL</sequence>
<gene>
    <name evidence="2" type="ORF">CB5_LOCUS12409</name>
</gene>
<dbReference type="InterPro" id="IPR004330">
    <property type="entry name" value="FAR1_DNA_bnd_dom"/>
</dbReference>
<feature type="domain" description="FAR1" evidence="1">
    <location>
        <begin position="60"/>
        <end position="159"/>
    </location>
</feature>
<dbReference type="PANTHER" id="PTHR46328">
    <property type="entry name" value="FAR-RED IMPAIRED RESPONSIVE (FAR1) FAMILY PROTEIN-RELATED"/>
    <property type="match status" value="1"/>
</dbReference>
<protein>
    <recommendedName>
        <fullName evidence="1">FAR1 domain-containing protein</fullName>
    </recommendedName>
</protein>
<reference evidence="2" key="1">
    <citation type="submission" date="2020-07" db="EMBL/GenBank/DDBJ databases">
        <authorList>
            <person name="Lin J."/>
        </authorList>
    </citation>
    <scope>NUCLEOTIDE SEQUENCE</scope>
</reference>
<proteinExistence type="predicted"/>
<dbReference type="PANTHER" id="PTHR46328:SF27">
    <property type="entry name" value="OS12G0287500 PROTEIN"/>
    <property type="match status" value="1"/>
</dbReference>
<dbReference type="AlphaFoldDB" id="A0A6V7PF68"/>
<dbReference type="EMBL" id="LR862147">
    <property type="protein sequence ID" value="CAD1829198.1"/>
    <property type="molecule type" value="Genomic_DNA"/>
</dbReference>
<accession>A0A6V7PF68</accession>
<evidence type="ECO:0000259" key="1">
    <source>
        <dbReference type="Pfam" id="PF03101"/>
    </source>
</evidence>